<dbReference type="OrthoDB" id="2830640at2759"/>
<accession>A0A9N9KR42</accession>
<sequence length="470" mass="53455">MEQTYATLIDRNCKAKRVDVNCTSNIVSDAAYIDWTDALEYLDSSSSSPSLLEVQSDQTPVRLRVLTTDSPNLTNQALRLSEALVPVPAEVLAHVAVSMPDFEALWQNDAGSVTLLDGPRRFLMQTPNDGDLFCSMIVQSSGFLDDSARKISLQRADPLYRAILISSDPMINMPKIAPSFSTPTTWNETNLPIVLLPLEFLLRHVRQVSKTLAQITTEVSDIEETVINGNVLPVHSEQFTSTFTGLIKRLHICNRENVKLRRRWHFQMGLAKTILELIKSHETWHISSFDPSPLIYSLEYRQLRSVASLQIKLSESLEYDLDVLPVRISNQFNAIFNLMAQSDTHASMSIAISSRKDNEYMQSIADATLRDSSSMKTIALLTMVFLPGTFICSFFSMTMFNWNSQPGEPLVSPYIWAYFVAMVPLTLLVIAIWWWKTKESRREQEDLRQRRRLIRGNTVIDLENLRTNRV</sequence>
<dbReference type="SUPFAM" id="SSF144083">
    <property type="entry name" value="Magnesium transport protein CorA, transmembrane region"/>
    <property type="match status" value="1"/>
</dbReference>
<evidence type="ECO:0000256" key="2">
    <source>
        <dbReference type="ARBA" id="ARBA00022692"/>
    </source>
</evidence>
<evidence type="ECO:0000313" key="6">
    <source>
        <dbReference type="EMBL" id="CAG8950595.1"/>
    </source>
</evidence>
<reference evidence="6" key="1">
    <citation type="submission" date="2021-07" db="EMBL/GenBank/DDBJ databases">
        <authorList>
            <person name="Durling M."/>
        </authorList>
    </citation>
    <scope>NUCLEOTIDE SEQUENCE</scope>
</reference>
<evidence type="ECO:0000256" key="4">
    <source>
        <dbReference type="ARBA" id="ARBA00023136"/>
    </source>
</evidence>
<gene>
    <name evidence="6" type="ORF">HYFRA_00002804</name>
</gene>
<evidence type="ECO:0000256" key="3">
    <source>
        <dbReference type="ARBA" id="ARBA00022989"/>
    </source>
</evidence>
<dbReference type="AlphaFoldDB" id="A0A9N9KR42"/>
<comment type="caution">
    <text evidence="6">The sequence shown here is derived from an EMBL/GenBank/DDBJ whole genome shotgun (WGS) entry which is preliminary data.</text>
</comment>
<keyword evidence="4 5" id="KW-0472">Membrane</keyword>
<feature type="transmembrane region" description="Helical" evidence="5">
    <location>
        <begin position="414"/>
        <end position="435"/>
    </location>
</feature>
<evidence type="ECO:0000256" key="1">
    <source>
        <dbReference type="ARBA" id="ARBA00004141"/>
    </source>
</evidence>
<dbReference type="InterPro" id="IPR045863">
    <property type="entry name" value="CorA_TM1_TM2"/>
</dbReference>
<protein>
    <submittedName>
        <fullName evidence="6">Uncharacterized protein</fullName>
    </submittedName>
</protein>
<evidence type="ECO:0000313" key="7">
    <source>
        <dbReference type="Proteomes" id="UP000696280"/>
    </source>
</evidence>
<evidence type="ECO:0000256" key="5">
    <source>
        <dbReference type="SAM" id="Phobius"/>
    </source>
</evidence>
<keyword evidence="2 5" id="KW-0812">Transmembrane</keyword>
<keyword evidence="3 5" id="KW-1133">Transmembrane helix</keyword>
<dbReference type="Gene3D" id="1.20.58.340">
    <property type="entry name" value="Magnesium transport protein CorA, transmembrane region"/>
    <property type="match status" value="1"/>
</dbReference>
<dbReference type="GO" id="GO:0016020">
    <property type="term" value="C:membrane"/>
    <property type="evidence" value="ECO:0007669"/>
    <property type="project" value="UniProtKB-SubCell"/>
</dbReference>
<feature type="transmembrane region" description="Helical" evidence="5">
    <location>
        <begin position="378"/>
        <end position="402"/>
    </location>
</feature>
<dbReference type="EMBL" id="CAJVRL010000038">
    <property type="protein sequence ID" value="CAG8950595.1"/>
    <property type="molecule type" value="Genomic_DNA"/>
</dbReference>
<proteinExistence type="predicted"/>
<keyword evidence="7" id="KW-1185">Reference proteome</keyword>
<organism evidence="6 7">
    <name type="scientific">Hymenoscyphus fraxineus</name>
    <dbReference type="NCBI Taxonomy" id="746836"/>
    <lineage>
        <taxon>Eukaryota</taxon>
        <taxon>Fungi</taxon>
        <taxon>Dikarya</taxon>
        <taxon>Ascomycota</taxon>
        <taxon>Pezizomycotina</taxon>
        <taxon>Leotiomycetes</taxon>
        <taxon>Helotiales</taxon>
        <taxon>Helotiaceae</taxon>
        <taxon>Hymenoscyphus</taxon>
    </lineage>
</organism>
<comment type="subcellular location">
    <subcellularLocation>
        <location evidence="1">Membrane</location>
        <topology evidence="1">Multi-pass membrane protein</topology>
    </subcellularLocation>
</comment>
<name>A0A9N9KR42_9HELO</name>
<dbReference type="Proteomes" id="UP000696280">
    <property type="component" value="Unassembled WGS sequence"/>
</dbReference>